<name>A0A0N0XKN3_9NEIS</name>
<keyword evidence="1" id="KW-1133">Transmembrane helix</keyword>
<evidence type="ECO:0000256" key="1">
    <source>
        <dbReference type="SAM" id="Phobius"/>
    </source>
</evidence>
<dbReference type="EMBL" id="LAQT01000008">
    <property type="protein sequence ID" value="KPC52979.1"/>
    <property type="molecule type" value="Genomic_DNA"/>
</dbReference>
<dbReference type="RefSeq" id="WP_053937817.1">
    <property type="nucleotide sequence ID" value="NZ_LAQT01000008.1"/>
</dbReference>
<reference evidence="2 3" key="1">
    <citation type="submission" date="2015-07" db="EMBL/GenBank/DDBJ databases">
        <title>Draft genome sequence of the Amantichitinum ursilacus IGB-41, a new chitin-degrading bacterium.</title>
        <authorList>
            <person name="Kirstahler P."/>
            <person name="Guenther M."/>
            <person name="Grumaz C."/>
            <person name="Rupp S."/>
            <person name="Zibek S."/>
            <person name="Sohn K."/>
        </authorList>
    </citation>
    <scope>NUCLEOTIDE SEQUENCE [LARGE SCALE GENOMIC DNA]</scope>
    <source>
        <strain evidence="2 3">IGB-41</strain>
    </source>
</reference>
<organism evidence="2 3">
    <name type="scientific">Amantichitinum ursilacus</name>
    <dbReference type="NCBI Taxonomy" id="857265"/>
    <lineage>
        <taxon>Bacteria</taxon>
        <taxon>Pseudomonadati</taxon>
        <taxon>Pseudomonadota</taxon>
        <taxon>Betaproteobacteria</taxon>
        <taxon>Neisseriales</taxon>
        <taxon>Chitinibacteraceae</taxon>
        <taxon>Amantichitinum</taxon>
    </lineage>
</organism>
<dbReference type="PANTHER" id="PTHR35867">
    <property type="entry name" value="PROTEIN RSEC"/>
    <property type="match status" value="1"/>
</dbReference>
<evidence type="ECO:0000313" key="2">
    <source>
        <dbReference type="EMBL" id="KPC52979.1"/>
    </source>
</evidence>
<dbReference type="Proteomes" id="UP000037939">
    <property type="component" value="Unassembled WGS sequence"/>
</dbReference>
<feature type="transmembrane region" description="Helical" evidence="1">
    <location>
        <begin position="74"/>
        <end position="95"/>
    </location>
</feature>
<dbReference type="InterPro" id="IPR007359">
    <property type="entry name" value="SigmaE_reg_RseC_MucC"/>
</dbReference>
<dbReference type="PANTHER" id="PTHR35867:SF1">
    <property type="entry name" value="PROTEIN RSEC"/>
    <property type="match status" value="1"/>
</dbReference>
<sequence length="162" mass="17124">MIESEAQVTRRDGQHVWVKIKPHSACGNCDPETGCKSVAITRLFGTAQEAFRVRNTVDAQAGDFVRIGVADGMLLRSALAAYGVPLFALLIGAAVGHMIEPFGLPDLGAVLGAVLGFVLGFALLKQRSQLAKMAEPTTLEKLVPGVQPVRFCDRSTATGGMS</sequence>
<gene>
    <name evidence="2" type="ORF">WG78_10830</name>
</gene>
<keyword evidence="1" id="KW-0472">Membrane</keyword>
<proteinExistence type="predicted"/>
<protein>
    <submittedName>
        <fullName evidence="2">SoxR reducing system protein RseC</fullName>
    </submittedName>
</protein>
<keyword evidence="1" id="KW-0812">Transmembrane</keyword>
<dbReference type="PIRSF" id="PIRSF004923">
    <property type="entry name" value="RseC"/>
    <property type="match status" value="1"/>
</dbReference>
<accession>A0A0N0XKN3</accession>
<dbReference type="OrthoDB" id="8536337at2"/>
<comment type="caution">
    <text evidence="2">The sequence shown here is derived from an EMBL/GenBank/DDBJ whole genome shotgun (WGS) entry which is preliminary data.</text>
</comment>
<evidence type="ECO:0000313" key="3">
    <source>
        <dbReference type="Proteomes" id="UP000037939"/>
    </source>
</evidence>
<feature type="transmembrane region" description="Helical" evidence="1">
    <location>
        <begin position="107"/>
        <end position="124"/>
    </location>
</feature>
<dbReference type="InterPro" id="IPR026268">
    <property type="entry name" value="RseC"/>
</dbReference>
<dbReference type="STRING" id="857265.WG78_10830"/>
<keyword evidence="3" id="KW-1185">Reference proteome</keyword>
<dbReference type="Pfam" id="PF04246">
    <property type="entry name" value="RseC_MucC"/>
    <property type="match status" value="1"/>
</dbReference>
<dbReference type="AlphaFoldDB" id="A0A0N0XKN3"/>